<dbReference type="EMBL" id="AZHD01000009">
    <property type="protein sequence ID" value="OAA60581.1"/>
    <property type="molecule type" value="Genomic_DNA"/>
</dbReference>
<sequence length="168" mass="18573">MTSVAGEDELMRRSLIAGNVRAVLRTVARCCELEQTLGRAEGAPPAFLLLAGELASATLKLWRRYKALYGLKGGPAGAAANARYDALVQEARASRERRLQATGRVDIDPEEYRLRLEPGDRLYDLWEQHTAQLVQLLKSCVDDDHPKTTSTMPPPQPHGPTQSVRRAL</sequence>
<dbReference type="AlphaFoldDB" id="A0A167TGK1"/>
<evidence type="ECO:0000313" key="3">
    <source>
        <dbReference type="Proteomes" id="UP000076874"/>
    </source>
</evidence>
<protein>
    <submittedName>
        <fullName evidence="2">Uncharacterized protein</fullName>
    </submittedName>
</protein>
<reference evidence="2 3" key="1">
    <citation type="journal article" date="2016" name="Genome Biol. Evol.">
        <title>Divergent and convergent evolution of fungal pathogenicity.</title>
        <authorList>
            <person name="Shang Y."/>
            <person name="Xiao G."/>
            <person name="Zheng P."/>
            <person name="Cen K."/>
            <person name="Zhan S."/>
            <person name="Wang C."/>
        </authorList>
    </citation>
    <scope>NUCLEOTIDE SEQUENCE [LARGE SCALE GENOMIC DNA]</scope>
    <source>
        <strain evidence="2 3">RCEF 264</strain>
    </source>
</reference>
<organism evidence="2 3">
    <name type="scientific">Niveomyces insectorum RCEF 264</name>
    <dbReference type="NCBI Taxonomy" id="1081102"/>
    <lineage>
        <taxon>Eukaryota</taxon>
        <taxon>Fungi</taxon>
        <taxon>Dikarya</taxon>
        <taxon>Ascomycota</taxon>
        <taxon>Pezizomycotina</taxon>
        <taxon>Sordariomycetes</taxon>
        <taxon>Hypocreomycetidae</taxon>
        <taxon>Hypocreales</taxon>
        <taxon>Cordycipitaceae</taxon>
        <taxon>Niveomyces</taxon>
    </lineage>
</organism>
<proteinExistence type="predicted"/>
<name>A0A167TGK1_9HYPO</name>
<gene>
    <name evidence="2" type="ORF">SPI_05705</name>
</gene>
<comment type="caution">
    <text evidence="2">The sequence shown here is derived from an EMBL/GenBank/DDBJ whole genome shotgun (WGS) entry which is preliminary data.</text>
</comment>
<evidence type="ECO:0000313" key="2">
    <source>
        <dbReference type="EMBL" id="OAA60581.1"/>
    </source>
</evidence>
<dbReference type="Proteomes" id="UP000076874">
    <property type="component" value="Unassembled WGS sequence"/>
</dbReference>
<keyword evidence="3" id="KW-1185">Reference proteome</keyword>
<accession>A0A167TGK1</accession>
<feature type="compositionally biased region" description="Polar residues" evidence="1">
    <location>
        <begin position="159"/>
        <end position="168"/>
    </location>
</feature>
<feature type="region of interest" description="Disordered" evidence="1">
    <location>
        <begin position="142"/>
        <end position="168"/>
    </location>
</feature>
<evidence type="ECO:0000256" key="1">
    <source>
        <dbReference type="SAM" id="MobiDB-lite"/>
    </source>
</evidence>